<gene>
    <name evidence="2" type="ORF">LENED_008461</name>
</gene>
<reference evidence="2 3" key="1">
    <citation type="submission" date="2016-08" db="EMBL/GenBank/DDBJ databases">
        <authorList>
            <consortium name="Lentinula edodes genome sequencing consortium"/>
            <person name="Sakamoto Y."/>
            <person name="Nakade K."/>
            <person name="Sato S."/>
            <person name="Yoshida Y."/>
            <person name="Miyazaki K."/>
            <person name="Natsume S."/>
            <person name="Konno N."/>
        </authorList>
    </citation>
    <scope>NUCLEOTIDE SEQUENCE [LARGE SCALE GENOMIC DNA]</scope>
    <source>
        <strain evidence="2 3">NBRC 111202</strain>
    </source>
</reference>
<dbReference type="AlphaFoldDB" id="A0A1Q3EH97"/>
<feature type="compositionally biased region" description="Basic and acidic residues" evidence="1">
    <location>
        <begin position="1"/>
        <end position="25"/>
    </location>
</feature>
<sequence length="75" mass="8794">MKKDVDKPPKYLYDGRHNPESELKGPPKHIPLTLPPLHQQRLRIDITTTRIISLLHSLYNHWVRVVEVKTPLVIL</sequence>
<name>A0A1Q3EH97_LENED</name>
<comment type="caution">
    <text evidence="2">The sequence shown here is derived from an EMBL/GenBank/DDBJ whole genome shotgun (WGS) entry which is preliminary data.</text>
</comment>
<evidence type="ECO:0000313" key="3">
    <source>
        <dbReference type="Proteomes" id="UP000188533"/>
    </source>
</evidence>
<dbReference type="Proteomes" id="UP000188533">
    <property type="component" value="Unassembled WGS sequence"/>
</dbReference>
<organism evidence="2 3">
    <name type="scientific">Lentinula edodes</name>
    <name type="common">Shiitake mushroom</name>
    <name type="synonym">Lentinus edodes</name>
    <dbReference type="NCBI Taxonomy" id="5353"/>
    <lineage>
        <taxon>Eukaryota</taxon>
        <taxon>Fungi</taxon>
        <taxon>Dikarya</taxon>
        <taxon>Basidiomycota</taxon>
        <taxon>Agaricomycotina</taxon>
        <taxon>Agaricomycetes</taxon>
        <taxon>Agaricomycetidae</taxon>
        <taxon>Agaricales</taxon>
        <taxon>Marasmiineae</taxon>
        <taxon>Omphalotaceae</taxon>
        <taxon>Lentinula</taxon>
    </lineage>
</organism>
<keyword evidence="3" id="KW-1185">Reference proteome</keyword>
<proteinExistence type="predicted"/>
<protein>
    <submittedName>
        <fullName evidence="2">Uncharacterized protein</fullName>
    </submittedName>
</protein>
<feature type="region of interest" description="Disordered" evidence="1">
    <location>
        <begin position="1"/>
        <end position="29"/>
    </location>
</feature>
<reference evidence="2 3" key="2">
    <citation type="submission" date="2017-02" db="EMBL/GenBank/DDBJ databases">
        <title>A genome survey and senescence transcriptome analysis in Lentinula edodes.</title>
        <authorList>
            <person name="Sakamoto Y."/>
            <person name="Nakade K."/>
            <person name="Sato S."/>
            <person name="Yoshida Y."/>
            <person name="Miyazaki K."/>
            <person name="Natsume S."/>
            <person name="Konno N."/>
        </authorList>
    </citation>
    <scope>NUCLEOTIDE SEQUENCE [LARGE SCALE GENOMIC DNA]</scope>
    <source>
        <strain evidence="2 3">NBRC 111202</strain>
    </source>
</reference>
<dbReference type="EMBL" id="BDGU01000325">
    <property type="protein sequence ID" value="GAW06529.1"/>
    <property type="molecule type" value="Genomic_DNA"/>
</dbReference>
<accession>A0A1Q3EH97</accession>
<evidence type="ECO:0000313" key="2">
    <source>
        <dbReference type="EMBL" id="GAW06529.1"/>
    </source>
</evidence>
<evidence type="ECO:0000256" key="1">
    <source>
        <dbReference type="SAM" id="MobiDB-lite"/>
    </source>
</evidence>